<dbReference type="Gene3D" id="3.30.40.10">
    <property type="entry name" value="Zinc/RING finger domain, C3HC4 (zinc finger)"/>
    <property type="match status" value="1"/>
</dbReference>
<feature type="region of interest" description="Disordered" evidence="10">
    <location>
        <begin position="1"/>
        <end position="81"/>
    </location>
</feature>
<evidence type="ECO:0000256" key="9">
    <source>
        <dbReference type="PROSITE-ProRule" id="PRU00175"/>
    </source>
</evidence>
<dbReference type="PANTHER" id="PTHR15860:SF0">
    <property type="entry name" value="LP20373P"/>
    <property type="match status" value="1"/>
</dbReference>
<sequence>MQQRQNYHDENYHFQSSSTSQQPLSSSLSQLNYHSHQQKPSSSRMVFNNSTTNDFRLDMHHPSASSSSSIPLIQQQQQQQTETFVVDNVPLPSVETNVDISRTTSGGANDDETLHMNMSGQTGGIRTQGRIDVNGDHVQQIINVLKENLTSTFPFALILVLKAFYDHSTGILMLVFFSASIYHANTVIVEQAVLKSTRRLFPIIRVISILTVSLVLFLYLFRNEKFYNSFIFYLPIYPKWDLWTLLWVLFSTFCIVKMFVMLLKAVLILLPSNNSKQFISYRNRGCYFSIIEYTSQFYISLLTIRPWIAFILDGNDHSILFSGVMLIFYGIIKSYNVYKSVVALKQRIHESLQSLPFPYATSSELAHVENMCPICRFEYQDAILLPCRHIFCEDCVTDWLDQKASCPLCRAKLTIRQSNFRAGSTSGYLIWY</sequence>
<dbReference type="PROSITE" id="PS50089">
    <property type="entry name" value="ZF_RING_2"/>
    <property type="match status" value="1"/>
</dbReference>
<dbReference type="InterPro" id="IPR017907">
    <property type="entry name" value="Znf_RING_CS"/>
</dbReference>
<feature type="compositionally biased region" description="Low complexity" evidence="10">
    <location>
        <begin position="15"/>
        <end position="31"/>
    </location>
</feature>
<dbReference type="OrthoDB" id="9049620at2759"/>
<accession>A0A814L5R2</accession>
<dbReference type="EMBL" id="CAJOBC010004430">
    <property type="protein sequence ID" value="CAF3827416.1"/>
    <property type="molecule type" value="Genomic_DNA"/>
</dbReference>
<feature type="domain" description="RING-type" evidence="12">
    <location>
        <begin position="372"/>
        <end position="410"/>
    </location>
</feature>
<dbReference type="Proteomes" id="UP000681722">
    <property type="component" value="Unassembled WGS sequence"/>
</dbReference>
<evidence type="ECO:0000256" key="3">
    <source>
        <dbReference type="ARBA" id="ARBA00022723"/>
    </source>
</evidence>
<dbReference type="GO" id="GO:0061630">
    <property type="term" value="F:ubiquitin protein ligase activity"/>
    <property type="evidence" value="ECO:0007669"/>
    <property type="project" value="InterPro"/>
</dbReference>
<evidence type="ECO:0000259" key="12">
    <source>
        <dbReference type="PROSITE" id="PS50089"/>
    </source>
</evidence>
<dbReference type="SMART" id="SM00184">
    <property type="entry name" value="RING"/>
    <property type="match status" value="1"/>
</dbReference>
<dbReference type="PANTHER" id="PTHR15860">
    <property type="entry name" value="UNCHARACTERIZED RING FINGER-CONTAINING PROTEIN"/>
    <property type="match status" value="1"/>
</dbReference>
<organism evidence="13 15">
    <name type="scientific">Didymodactylos carnosus</name>
    <dbReference type="NCBI Taxonomy" id="1234261"/>
    <lineage>
        <taxon>Eukaryota</taxon>
        <taxon>Metazoa</taxon>
        <taxon>Spiralia</taxon>
        <taxon>Gnathifera</taxon>
        <taxon>Rotifera</taxon>
        <taxon>Eurotatoria</taxon>
        <taxon>Bdelloidea</taxon>
        <taxon>Philodinida</taxon>
        <taxon>Philodinidae</taxon>
        <taxon>Didymodactylos</taxon>
    </lineage>
</organism>
<evidence type="ECO:0000256" key="7">
    <source>
        <dbReference type="ARBA" id="ARBA00022989"/>
    </source>
</evidence>
<proteinExistence type="predicted"/>
<reference evidence="13" key="1">
    <citation type="submission" date="2021-02" db="EMBL/GenBank/DDBJ databases">
        <authorList>
            <person name="Nowell W R."/>
        </authorList>
    </citation>
    <scope>NUCLEOTIDE SEQUENCE</scope>
</reference>
<feature type="compositionally biased region" description="Basic and acidic residues" evidence="10">
    <location>
        <begin position="1"/>
        <end position="12"/>
    </location>
</feature>
<evidence type="ECO:0000313" key="15">
    <source>
        <dbReference type="Proteomes" id="UP000663829"/>
    </source>
</evidence>
<evidence type="ECO:0000313" key="13">
    <source>
        <dbReference type="EMBL" id="CAF1058827.1"/>
    </source>
</evidence>
<evidence type="ECO:0000256" key="11">
    <source>
        <dbReference type="SAM" id="Phobius"/>
    </source>
</evidence>
<evidence type="ECO:0000256" key="4">
    <source>
        <dbReference type="ARBA" id="ARBA00022771"/>
    </source>
</evidence>
<feature type="transmembrane region" description="Helical" evidence="11">
    <location>
        <begin position="200"/>
        <end position="222"/>
    </location>
</feature>
<keyword evidence="3" id="KW-0479">Metal-binding</keyword>
<evidence type="ECO:0000256" key="1">
    <source>
        <dbReference type="ARBA" id="ARBA00004141"/>
    </source>
</evidence>
<dbReference type="InterPro" id="IPR013083">
    <property type="entry name" value="Znf_RING/FYVE/PHD"/>
</dbReference>
<gene>
    <name evidence="13" type="ORF">GPM918_LOCUS16670</name>
    <name evidence="14" type="ORF">SRO942_LOCUS16669</name>
</gene>
<keyword evidence="8 11" id="KW-0472">Membrane</keyword>
<keyword evidence="5" id="KW-0833">Ubl conjugation pathway</keyword>
<keyword evidence="15" id="KW-1185">Reference proteome</keyword>
<keyword evidence="6" id="KW-0862">Zinc</keyword>
<feature type="transmembrane region" description="Helical" evidence="11">
    <location>
        <begin position="318"/>
        <end position="338"/>
    </location>
</feature>
<feature type="transmembrane region" description="Helical" evidence="11">
    <location>
        <begin position="290"/>
        <end position="312"/>
    </location>
</feature>
<feature type="transmembrane region" description="Helical" evidence="11">
    <location>
        <begin position="171"/>
        <end position="188"/>
    </location>
</feature>
<feature type="compositionally biased region" description="Low complexity" evidence="10">
    <location>
        <begin position="62"/>
        <end position="80"/>
    </location>
</feature>
<feature type="transmembrane region" description="Helical" evidence="11">
    <location>
        <begin position="242"/>
        <end position="270"/>
    </location>
</feature>
<evidence type="ECO:0000256" key="10">
    <source>
        <dbReference type="SAM" id="MobiDB-lite"/>
    </source>
</evidence>
<dbReference type="InterPro" id="IPR001841">
    <property type="entry name" value="Znf_RING"/>
</dbReference>
<dbReference type="EMBL" id="CAJNOQ010004430">
    <property type="protein sequence ID" value="CAF1058827.1"/>
    <property type="molecule type" value="Genomic_DNA"/>
</dbReference>
<comment type="caution">
    <text evidence="13">The sequence shown here is derived from an EMBL/GenBank/DDBJ whole genome shotgun (WGS) entry which is preliminary data.</text>
</comment>
<keyword evidence="7 11" id="KW-1133">Transmembrane helix</keyword>
<dbReference type="GO" id="GO:1904294">
    <property type="term" value="P:positive regulation of ERAD pathway"/>
    <property type="evidence" value="ECO:0007669"/>
    <property type="project" value="InterPro"/>
</dbReference>
<comment type="subcellular location">
    <subcellularLocation>
        <location evidence="1">Membrane</location>
        <topology evidence="1">Multi-pass membrane protein</topology>
    </subcellularLocation>
</comment>
<dbReference type="SUPFAM" id="SSF57850">
    <property type="entry name" value="RING/U-box"/>
    <property type="match status" value="1"/>
</dbReference>
<dbReference type="Pfam" id="PF13639">
    <property type="entry name" value="zf-RING_2"/>
    <property type="match status" value="1"/>
</dbReference>
<evidence type="ECO:0000313" key="14">
    <source>
        <dbReference type="EMBL" id="CAF3827416.1"/>
    </source>
</evidence>
<dbReference type="AlphaFoldDB" id="A0A814L5R2"/>
<keyword evidence="2 11" id="KW-0812">Transmembrane</keyword>
<dbReference type="Proteomes" id="UP000663829">
    <property type="component" value="Unassembled WGS sequence"/>
</dbReference>
<protein>
    <recommendedName>
        <fullName evidence="12">RING-type domain-containing protein</fullName>
    </recommendedName>
</protein>
<dbReference type="GO" id="GO:0008270">
    <property type="term" value="F:zinc ion binding"/>
    <property type="evidence" value="ECO:0007669"/>
    <property type="project" value="UniProtKB-KW"/>
</dbReference>
<dbReference type="PROSITE" id="PS00518">
    <property type="entry name" value="ZF_RING_1"/>
    <property type="match status" value="1"/>
</dbReference>
<keyword evidence="4 9" id="KW-0863">Zinc-finger</keyword>
<evidence type="ECO:0000256" key="6">
    <source>
        <dbReference type="ARBA" id="ARBA00022833"/>
    </source>
</evidence>
<name>A0A814L5R2_9BILA</name>
<feature type="compositionally biased region" description="Polar residues" evidence="10">
    <location>
        <begin position="32"/>
        <end position="54"/>
    </location>
</feature>
<evidence type="ECO:0000256" key="2">
    <source>
        <dbReference type="ARBA" id="ARBA00022692"/>
    </source>
</evidence>
<evidence type="ECO:0000256" key="5">
    <source>
        <dbReference type="ARBA" id="ARBA00022786"/>
    </source>
</evidence>
<dbReference type="GO" id="GO:0016020">
    <property type="term" value="C:membrane"/>
    <property type="evidence" value="ECO:0007669"/>
    <property type="project" value="UniProtKB-SubCell"/>
</dbReference>
<evidence type="ECO:0000256" key="8">
    <source>
        <dbReference type="ARBA" id="ARBA00023136"/>
    </source>
</evidence>
<dbReference type="InterPro" id="IPR044235">
    <property type="entry name" value="RNFT1/2"/>
</dbReference>